<protein>
    <recommendedName>
        <fullName evidence="4">Co-chaperone protein HscB homolog</fullName>
    </recommendedName>
</protein>
<comment type="caution">
    <text evidence="6">The sequence shown here is derived from an EMBL/GenBank/DDBJ whole genome shotgun (WGS) entry which is preliminary data.</text>
</comment>
<dbReference type="InterPro" id="IPR001623">
    <property type="entry name" value="DnaJ_domain"/>
</dbReference>
<keyword evidence="2 4" id="KW-0143">Chaperone</keyword>
<dbReference type="PANTHER" id="PTHR14021">
    <property type="entry name" value="IRON-SULFUR CLUSTER CO-CHAPERONE PROTEIN HSCB"/>
    <property type="match status" value="1"/>
</dbReference>
<dbReference type="InterPro" id="IPR004640">
    <property type="entry name" value="HscB"/>
</dbReference>
<dbReference type="Gene3D" id="1.20.1280.20">
    <property type="entry name" value="HscB, C-terminal domain"/>
    <property type="match status" value="1"/>
</dbReference>
<gene>
    <name evidence="4 6" type="primary">hscB</name>
    <name evidence="6" type="ORF">ACFOEN_03035</name>
</gene>
<dbReference type="Pfam" id="PF07743">
    <property type="entry name" value="HSCB_C"/>
    <property type="match status" value="1"/>
</dbReference>
<dbReference type="CDD" id="cd06257">
    <property type="entry name" value="DnaJ"/>
    <property type="match status" value="1"/>
</dbReference>
<dbReference type="Proteomes" id="UP001595556">
    <property type="component" value="Unassembled WGS sequence"/>
</dbReference>
<dbReference type="EMBL" id="JBHRTI010000003">
    <property type="protein sequence ID" value="MFC3146612.1"/>
    <property type="molecule type" value="Genomic_DNA"/>
</dbReference>
<comment type="subunit">
    <text evidence="4">Interacts with HscA and stimulates its ATPase activity.</text>
</comment>
<dbReference type="NCBIfam" id="NF002935">
    <property type="entry name" value="PRK03578.1"/>
    <property type="match status" value="1"/>
</dbReference>
<dbReference type="NCBIfam" id="TIGR00714">
    <property type="entry name" value="hscB"/>
    <property type="match status" value="1"/>
</dbReference>
<organism evidence="6 7">
    <name type="scientific">Piscinibacterium candidicorallinum</name>
    <dbReference type="NCBI Taxonomy" id="1793872"/>
    <lineage>
        <taxon>Bacteria</taxon>
        <taxon>Pseudomonadati</taxon>
        <taxon>Pseudomonadota</taxon>
        <taxon>Betaproteobacteria</taxon>
        <taxon>Burkholderiales</taxon>
        <taxon>Piscinibacterium</taxon>
    </lineage>
</organism>
<evidence type="ECO:0000259" key="5">
    <source>
        <dbReference type="PROSITE" id="PS50076"/>
    </source>
</evidence>
<evidence type="ECO:0000256" key="4">
    <source>
        <dbReference type="HAMAP-Rule" id="MF_00682"/>
    </source>
</evidence>
<reference evidence="7" key="1">
    <citation type="journal article" date="2019" name="Int. J. Syst. Evol. Microbiol.">
        <title>The Global Catalogue of Microorganisms (GCM) 10K type strain sequencing project: providing services to taxonomists for standard genome sequencing and annotation.</title>
        <authorList>
            <consortium name="The Broad Institute Genomics Platform"/>
            <consortium name="The Broad Institute Genome Sequencing Center for Infectious Disease"/>
            <person name="Wu L."/>
            <person name="Ma J."/>
        </authorList>
    </citation>
    <scope>NUCLEOTIDE SEQUENCE [LARGE SCALE GENOMIC DNA]</scope>
    <source>
        <strain evidence="7">KCTC 52168</strain>
    </source>
</reference>
<evidence type="ECO:0000256" key="1">
    <source>
        <dbReference type="ARBA" id="ARBA00010476"/>
    </source>
</evidence>
<evidence type="ECO:0000256" key="3">
    <source>
        <dbReference type="ARBA" id="ARBA00025596"/>
    </source>
</evidence>
<dbReference type="InterPro" id="IPR036386">
    <property type="entry name" value="HscB_C_sf"/>
</dbReference>
<dbReference type="RefSeq" id="WP_377300965.1">
    <property type="nucleotide sequence ID" value="NZ_CP180191.1"/>
</dbReference>
<evidence type="ECO:0000313" key="6">
    <source>
        <dbReference type="EMBL" id="MFC3146612.1"/>
    </source>
</evidence>
<keyword evidence="7" id="KW-1185">Reference proteome</keyword>
<dbReference type="Gene3D" id="1.10.287.110">
    <property type="entry name" value="DnaJ domain"/>
    <property type="match status" value="1"/>
</dbReference>
<dbReference type="SUPFAM" id="SSF46565">
    <property type="entry name" value="Chaperone J-domain"/>
    <property type="match status" value="1"/>
</dbReference>
<evidence type="ECO:0000313" key="7">
    <source>
        <dbReference type="Proteomes" id="UP001595556"/>
    </source>
</evidence>
<dbReference type="InterPro" id="IPR036869">
    <property type="entry name" value="J_dom_sf"/>
</dbReference>
<dbReference type="SMART" id="SM00271">
    <property type="entry name" value="DnaJ"/>
    <property type="match status" value="1"/>
</dbReference>
<dbReference type="InterPro" id="IPR009073">
    <property type="entry name" value="HscB_oligo_C"/>
</dbReference>
<name>A0ABV7GZ84_9BURK</name>
<dbReference type="SUPFAM" id="SSF47144">
    <property type="entry name" value="HSC20 (HSCB), C-terminal oligomerisation domain"/>
    <property type="match status" value="1"/>
</dbReference>
<dbReference type="PROSITE" id="PS50076">
    <property type="entry name" value="DNAJ_2"/>
    <property type="match status" value="1"/>
</dbReference>
<accession>A0ABV7GZ84</accession>
<proteinExistence type="inferred from homology"/>
<comment type="function">
    <text evidence="3 4">Co-chaperone involved in the maturation of iron-sulfur cluster-containing proteins. Seems to help targeting proteins to be folded toward HscA.</text>
</comment>
<evidence type="ECO:0000256" key="2">
    <source>
        <dbReference type="ARBA" id="ARBA00023186"/>
    </source>
</evidence>
<comment type="similarity">
    <text evidence="1 4">Belongs to the HscB family.</text>
</comment>
<feature type="domain" description="J" evidence="5">
    <location>
        <begin position="10"/>
        <end position="82"/>
    </location>
</feature>
<sequence length="180" mass="20102">MNAAPSDLNDFFALFGLPRSFRVDLVQLESAYREVQARVHPDRHAAAGDAQQRVAMQWATAANEGFKTLKQPIKRAQYLLKLAGVDVQAESNTAMPPAFLMQQMEWRETLDDAVARHDQRAIFGLINTVEECRLGTINLLAAALDDCAQLQVAARLVRELMFIDKFASDVRDAEDALLTQ</sequence>
<dbReference type="PANTHER" id="PTHR14021:SF15">
    <property type="entry name" value="IRON-SULFUR CLUSTER CO-CHAPERONE PROTEIN HSCB"/>
    <property type="match status" value="1"/>
</dbReference>
<dbReference type="HAMAP" id="MF_00682">
    <property type="entry name" value="HscB"/>
    <property type="match status" value="1"/>
</dbReference>